<proteinExistence type="predicted"/>
<dbReference type="Proteomes" id="UP000177515">
    <property type="component" value="Chromosome 1"/>
</dbReference>
<dbReference type="InterPro" id="IPR024474">
    <property type="entry name" value="Znf_dom_IS66"/>
</dbReference>
<dbReference type="Pfam" id="PF13007">
    <property type="entry name" value="LZ_Tnp_IS66"/>
    <property type="match status" value="1"/>
</dbReference>
<dbReference type="InterPro" id="IPR039552">
    <property type="entry name" value="IS66_C"/>
</dbReference>
<evidence type="ECO:0000259" key="3">
    <source>
        <dbReference type="Pfam" id="PF13007"/>
    </source>
</evidence>
<feature type="domain" description="Transposase IS66 C-terminal" evidence="4">
    <location>
        <begin position="476"/>
        <end position="513"/>
    </location>
</feature>
<evidence type="ECO:0000259" key="1">
    <source>
        <dbReference type="Pfam" id="PF03050"/>
    </source>
</evidence>
<dbReference type="InterPro" id="IPR004291">
    <property type="entry name" value="Transposase_IS66_central"/>
</dbReference>
<keyword evidence="6" id="KW-1185">Reference proteome</keyword>
<evidence type="ECO:0000259" key="4">
    <source>
        <dbReference type="Pfam" id="PF13817"/>
    </source>
</evidence>
<evidence type="ECO:0000313" key="5">
    <source>
        <dbReference type="EMBL" id="AOZ06463.1"/>
    </source>
</evidence>
<dbReference type="InterPro" id="IPR052344">
    <property type="entry name" value="Transposase-related"/>
</dbReference>
<protein>
    <submittedName>
        <fullName evidence="5">IS66 family transposase</fullName>
    </submittedName>
</protein>
<evidence type="ECO:0000313" key="6">
    <source>
        <dbReference type="Proteomes" id="UP000177515"/>
    </source>
</evidence>
<organism evidence="5 6">
    <name type="scientific">Cupriavidus malaysiensis</name>
    <dbReference type="NCBI Taxonomy" id="367825"/>
    <lineage>
        <taxon>Bacteria</taxon>
        <taxon>Pseudomonadati</taxon>
        <taxon>Pseudomonadota</taxon>
        <taxon>Betaproteobacteria</taxon>
        <taxon>Burkholderiales</taxon>
        <taxon>Burkholderiaceae</taxon>
        <taxon>Cupriavidus</taxon>
    </lineage>
</organism>
<dbReference type="EMBL" id="CP017754">
    <property type="protein sequence ID" value="AOZ06463.1"/>
    <property type="molecule type" value="Genomic_DNA"/>
</dbReference>
<reference evidence="5 6" key="1">
    <citation type="submission" date="2016-10" db="EMBL/GenBank/DDBJ databases">
        <title>Complete genome sequences of three Cupriavidus strains isolated from various Malaysian environments.</title>
        <authorList>
            <person name="Abdullah A.A.-A."/>
            <person name="Shafie N.A.H."/>
            <person name="Lau N.S."/>
        </authorList>
    </citation>
    <scope>NUCLEOTIDE SEQUENCE [LARGE SCALE GENOMIC DNA]</scope>
    <source>
        <strain evidence="5 6">USMAA1020</strain>
    </source>
</reference>
<gene>
    <name evidence="5" type="ORF">BKK80_12010</name>
</gene>
<dbReference type="Pfam" id="PF13005">
    <property type="entry name" value="zf-IS66"/>
    <property type="match status" value="1"/>
</dbReference>
<evidence type="ECO:0000259" key="2">
    <source>
        <dbReference type="Pfam" id="PF13005"/>
    </source>
</evidence>
<name>A0ABM6F517_9BURK</name>
<dbReference type="PANTHER" id="PTHR33678">
    <property type="entry name" value="BLL1576 PROTEIN"/>
    <property type="match status" value="1"/>
</dbReference>
<dbReference type="InterPro" id="IPR024463">
    <property type="entry name" value="Transposase_TnpC_homeodom"/>
</dbReference>
<dbReference type="Pfam" id="PF03050">
    <property type="entry name" value="DDE_Tnp_IS66"/>
    <property type="match status" value="1"/>
</dbReference>
<feature type="domain" description="Transposase TnpC homeodomain" evidence="3">
    <location>
        <begin position="48"/>
        <end position="116"/>
    </location>
</feature>
<feature type="domain" description="Transposase IS66 central" evidence="1">
    <location>
        <begin position="183"/>
        <end position="469"/>
    </location>
</feature>
<dbReference type="PANTHER" id="PTHR33678:SF1">
    <property type="entry name" value="BLL1576 PROTEIN"/>
    <property type="match status" value="1"/>
</dbReference>
<dbReference type="RefSeq" id="WP_071069555.1">
    <property type="nucleotide sequence ID" value="NZ_CP017754.1"/>
</dbReference>
<feature type="domain" description="Transposase IS66 zinc-finger binding" evidence="2">
    <location>
        <begin position="127"/>
        <end position="169"/>
    </location>
</feature>
<dbReference type="Pfam" id="PF13817">
    <property type="entry name" value="DDE_Tnp_IS66_C"/>
    <property type="match status" value="1"/>
</dbReference>
<dbReference type="NCBIfam" id="NF033517">
    <property type="entry name" value="transpos_IS66"/>
    <property type="match status" value="1"/>
</dbReference>
<sequence length="523" mass="58171">MTTANAYPDDIETLKALLLERDACIGHLEDVVESQRAATATDKAEIEHLKLLIAKLRRIQFGRSSEKLDRQLEQLELRLEELESDEGAVPIEIPKTSRTAPEQIQRKPLPEHLPREIQTHWPESREACSACGAPMKRLGEDVSEQLEYVPASFRVIRHVRPKLACSCCDHIAQAAAPSRPIERGMAGPGLLAHVLVSKFADHLPLYRQSVIYAREGVELERSLLAKWVGHCAALLQPLVGALRRHVMAATKLHADDTPVPVLAPGNGKTKTGRLWVYVRDDSASGDATSPAVWFSYTPDRKGIHPQHHLDSFNGTLQADAYGGYQAIYETGRVAEAACWAHARRQFYELHAARPNALNTEALERIGALYKVEEQIRGKPPDERRAYRQAQASPLLDQLHAWLSDTLETLSRKSDTSRAILYALNRWAALTRYCDDGQLEIDNLPVERALRGVAIGRRNYLFVGADSGGERAAAIYSVIGTAKLNGVDPEAYLRLVLALIPDHAVNRVDELLPWFVAEQLVKPA</sequence>
<accession>A0ABM6F517</accession>